<name>A0A8J1TYM1_OWEFU</name>
<comment type="caution">
    <text evidence="1">The sequence shown here is derived from an EMBL/GenBank/DDBJ whole genome shotgun (WGS) entry which is preliminary data.</text>
</comment>
<keyword evidence="2" id="KW-1185">Reference proteome</keyword>
<organism evidence="1 2">
    <name type="scientific">Owenia fusiformis</name>
    <name type="common">Polychaete worm</name>
    <dbReference type="NCBI Taxonomy" id="6347"/>
    <lineage>
        <taxon>Eukaryota</taxon>
        <taxon>Metazoa</taxon>
        <taxon>Spiralia</taxon>
        <taxon>Lophotrochozoa</taxon>
        <taxon>Annelida</taxon>
        <taxon>Polychaeta</taxon>
        <taxon>Sedentaria</taxon>
        <taxon>Canalipalpata</taxon>
        <taxon>Sabellida</taxon>
        <taxon>Oweniida</taxon>
        <taxon>Oweniidae</taxon>
        <taxon>Owenia</taxon>
    </lineage>
</organism>
<gene>
    <name evidence="1" type="ORF">OFUS_LOCUS20940</name>
</gene>
<proteinExistence type="predicted"/>
<reference evidence="1" key="1">
    <citation type="submission" date="2022-03" db="EMBL/GenBank/DDBJ databases">
        <authorList>
            <person name="Martin C."/>
        </authorList>
    </citation>
    <scope>NUCLEOTIDE SEQUENCE</scope>
</reference>
<dbReference type="AlphaFoldDB" id="A0A8J1TYM1"/>
<accession>A0A8J1TYM1</accession>
<sequence length="141" mass="15812">MKQLTSVMTLLLQSTLTLFLVLCSTEIRVDAFTVSSDKELKDILKDVIQNVLLESSPTFQLDNRNTGLTLKGLLLTVPEVEQRGERQHHKSIAEFPIYKRAGMRGDIPASKFDALIRKLLGLSGKSDDDIGRAIQIRFGRK</sequence>
<evidence type="ECO:0000313" key="2">
    <source>
        <dbReference type="Proteomes" id="UP000749559"/>
    </source>
</evidence>
<dbReference type="Proteomes" id="UP000749559">
    <property type="component" value="Unassembled WGS sequence"/>
</dbReference>
<evidence type="ECO:0000313" key="1">
    <source>
        <dbReference type="EMBL" id="CAH1796542.1"/>
    </source>
</evidence>
<protein>
    <submittedName>
        <fullName evidence="1">Uncharacterized protein</fullName>
    </submittedName>
</protein>
<dbReference type="EMBL" id="CAIIXF020000010">
    <property type="protein sequence ID" value="CAH1796542.1"/>
    <property type="molecule type" value="Genomic_DNA"/>
</dbReference>